<dbReference type="AlphaFoldDB" id="A0A9W7T1L1"/>
<evidence type="ECO:0000259" key="4">
    <source>
        <dbReference type="Pfam" id="PF06441"/>
    </source>
</evidence>
<feature type="non-terminal residue" evidence="5">
    <location>
        <position position="1"/>
    </location>
</feature>
<reference evidence="5 6" key="2">
    <citation type="journal article" date="2021" name="Curr. Genet.">
        <title>Genetic response to nitrogen starvation in the aggressive Eucalyptus foliar pathogen Teratosphaeria destructans.</title>
        <authorList>
            <person name="Havenga M."/>
            <person name="Wingfield B.D."/>
            <person name="Wingfield M.J."/>
            <person name="Dreyer L.L."/>
            <person name="Roets F."/>
            <person name="Aylward J."/>
        </authorList>
    </citation>
    <scope>NUCLEOTIDE SEQUENCE [LARGE SCALE GENOMIC DNA]</scope>
    <source>
        <strain evidence="5">CMW44962</strain>
    </source>
</reference>
<dbReference type="EMBL" id="RIBY02000014">
    <property type="protein sequence ID" value="KAH9845624.1"/>
    <property type="molecule type" value="Genomic_DNA"/>
</dbReference>
<dbReference type="PANTHER" id="PTHR21661:SF71">
    <property type="entry name" value="EPOXIDE HYDROLASE N-TERMINAL DOMAIN-CONTAINING PROTEIN"/>
    <property type="match status" value="1"/>
</dbReference>
<feature type="compositionally biased region" description="Low complexity" evidence="3">
    <location>
        <begin position="369"/>
        <end position="381"/>
    </location>
</feature>
<sequence length="566" mass="61514">PAAIKERWLTAINDEIPVVKVVQLTSHARQLPGEQQELDIVSSNIAGDIGSRASRSPAGTGVGAVHSYRMHVSQKYLDLTKRKLELARLPREPQTALSNLNLGITKSDLEPLIDHWLEDYDWRREEASFNENLPQFRAVINGTRLHFVHRRSNAPNAIPLLFVHGFPESFVTIGSVIEMLCAPVSTPPGGDENVPAFHVVCPSIPGFGFSDPLQEEGNAIPTTAAIFDALMKSLGYGRYMVHGSGWGFKICRVLAIAHSDSCMAIHTVNPDVPPPRFDRSTPKSPIDKMCMLTSEILRRPSFGYGQENILSGSGMSSPALPSPGARSPVLPGVFPQPTERPQTISYALCDSPSGLLAYVLDLIQPQACSRPSTSPSSLAPSTIGTPSERHSPVLSRSPSSPAGSVSSSQTSQSQSRSSQTPLELGDHQSPWTPTAIINWTMIYWLPGPEVALRWLANSAALVPSLWLGHSNVPLGITHFRDSNARSPSPGTGQTPPQWAEAYHRIAMVRQRVGRVRFPAWERPMEIVMDIRELAGILGAGPLNRLGPDDMHMAPPPLPDFFAGTAQ</sequence>
<evidence type="ECO:0000313" key="6">
    <source>
        <dbReference type="Proteomes" id="UP001138500"/>
    </source>
</evidence>
<dbReference type="PANTHER" id="PTHR21661">
    <property type="entry name" value="EPOXIDE HYDROLASE 1-RELATED"/>
    <property type="match status" value="1"/>
</dbReference>
<evidence type="ECO:0000256" key="1">
    <source>
        <dbReference type="ARBA" id="ARBA00010088"/>
    </source>
</evidence>
<accession>A0A9W7T1L1</accession>
<feature type="region of interest" description="Disordered" evidence="3">
    <location>
        <begin position="313"/>
        <end position="337"/>
    </location>
</feature>
<keyword evidence="2 5" id="KW-0378">Hydrolase</keyword>
<dbReference type="Gene3D" id="3.40.50.1820">
    <property type="entry name" value="alpha/beta hydrolase"/>
    <property type="match status" value="1"/>
</dbReference>
<feature type="compositionally biased region" description="Low complexity" evidence="3">
    <location>
        <begin position="395"/>
        <end position="420"/>
    </location>
</feature>
<dbReference type="Proteomes" id="UP001138500">
    <property type="component" value="Unassembled WGS sequence"/>
</dbReference>
<dbReference type="Pfam" id="PF06441">
    <property type="entry name" value="EHN"/>
    <property type="match status" value="1"/>
</dbReference>
<gene>
    <name evidence="5" type="ORF">Tdes44962_MAKER06459</name>
</gene>
<organism evidence="5 6">
    <name type="scientific">Teratosphaeria destructans</name>
    <dbReference type="NCBI Taxonomy" id="418781"/>
    <lineage>
        <taxon>Eukaryota</taxon>
        <taxon>Fungi</taxon>
        <taxon>Dikarya</taxon>
        <taxon>Ascomycota</taxon>
        <taxon>Pezizomycotina</taxon>
        <taxon>Dothideomycetes</taxon>
        <taxon>Dothideomycetidae</taxon>
        <taxon>Mycosphaerellales</taxon>
        <taxon>Teratosphaeriaceae</taxon>
        <taxon>Teratosphaeria</taxon>
    </lineage>
</organism>
<dbReference type="GO" id="GO:0004301">
    <property type="term" value="F:epoxide hydrolase activity"/>
    <property type="evidence" value="ECO:0007669"/>
    <property type="project" value="TreeGrafter"/>
</dbReference>
<keyword evidence="6" id="KW-1185">Reference proteome</keyword>
<reference evidence="5 6" key="1">
    <citation type="journal article" date="2018" name="IMA Fungus">
        <title>IMA Genome-F 10: Nine draft genome sequences of Claviceps purpurea s.lat., including C. arundinis, C. humidiphila, and C. cf. spartinae, pseudomolecules for the pitch canker pathogen Fusarium circinatum, draft genome of Davidsoniella eucalypti, Grosmannia galeiformis, Quambalaria eucalypti, and Teratosphaeria destructans.</title>
        <authorList>
            <person name="Wingfield B.D."/>
            <person name="Liu M."/>
            <person name="Nguyen H.D."/>
            <person name="Lane F.A."/>
            <person name="Morgan S.W."/>
            <person name="De Vos L."/>
            <person name="Wilken P.M."/>
            <person name="Duong T.A."/>
            <person name="Aylward J."/>
            <person name="Coetzee M.P."/>
            <person name="Dadej K."/>
            <person name="De Beer Z.W."/>
            <person name="Findlay W."/>
            <person name="Havenga M."/>
            <person name="Kolarik M."/>
            <person name="Menzies J.G."/>
            <person name="Naidoo K."/>
            <person name="Pochopski O."/>
            <person name="Shoukouhi P."/>
            <person name="Santana Q.C."/>
            <person name="Seifert K.A."/>
            <person name="Soal N."/>
            <person name="Steenkamp E.T."/>
            <person name="Tatham C.T."/>
            <person name="van der Nest M.A."/>
            <person name="Wingfield M.J."/>
        </authorList>
    </citation>
    <scope>NUCLEOTIDE SEQUENCE [LARGE SCALE GENOMIC DNA]</scope>
    <source>
        <strain evidence="5">CMW44962</strain>
    </source>
</reference>
<proteinExistence type="inferred from homology"/>
<evidence type="ECO:0000256" key="3">
    <source>
        <dbReference type="SAM" id="MobiDB-lite"/>
    </source>
</evidence>
<dbReference type="InterPro" id="IPR029058">
    <property type="entry name" value="AB_hydrolase_fold"/>
</dbReference>
<evidence type="ECO:0000256" key="2">
    <source>
        <dbReference type="ARBA" id="ARBA00022801"/>
    </source>
</evidence>
<protein>
    <submittedName>
        <fullName evidence="5">Epoxide hydrolase</fullName>
    </submittedName>
</protein>
<dbReference type="GO" id="GO:0097176">
    <property type="term" value="P:epoxide metabolic process"/>
    <property type="evidence" value="ECO:0007669"/>
    <property type="project" value="TreeGrafter"/>
</dbReference>
<comment type="caution">
    <text evidence="5">The sequence shown here is derived from an EMBL/GenBank/DDBJ whole genome shotgun (WGS) entry which is preliminary data.</text>
</comment>
<dbReference type="SUPFAM" id="SSF53474">
    <property type="entry name" value="alpha/beta-Hydrolases"/>
    <property type="match status" value="1"/>
</dbReference>
<dbReference type="InterPro" id="IPR010497">
    <property type="entry name" value="Epoxide_hydro_N"/>
</dbReference>
<comment type="similarity">
    <text evidence="1">Belongs to the peptidase S33 family.</text>
</comment>
<name>A0A9W7T1L1_9PEZI</name>
<evidence type="ECO:0000313" key="5">
    <source>
        <dbReference type="EMBL" id="KAH9845624.1"/>
    </source>
</evidence>
<dbReference type="OrthoDB" id="7130006at2759"/>
<feature type="region of interest" description="Disordered" evidence="3">
    <location>
        <begin position="369"/>
        <end position="427"/>
    </location>
</feature>
<feature type="domain" description="Epoxide hydrolase N-terminal" evidence="4">
    <location>
        <begin position="66"/>
        <end position="172"/>
    </location>
</feature>